<keyword evidence="5" id="KW-0808">Transferase</keyword>
<evidence type="ECO:0000313" key="6">
    <source>
        <dbReference type="Proteomes" id="UP000198922"/>
    </source>
</evidence>
<keyword evidence="5" id="KW-0418">Kinase</keyword>
<dbReference type="InterPro" id="IPR036390">
    <property type="entry name" value="WH_DNA-bd_sf"/>
</dbReference>
<gene>
    <name evidence="5" type="ORF">SAMN04488567_2356</name>
</gene>
<dbReference type="Pfam" id="PF13545">
    <property type="entry name" value="HTH_Crp_2"/>
    <property type="match status" value="1"/>
</dbReference>
<evidence type="ECO:0000256" key="1">
    <source>
        <dbReference type="ARBA" id="ARBA00023015"/>
    </source>
</evidence>
<keyword evidence="6" id="KW-1185">Reference proteome</keyword>
<dbReference type="InterPro" id="IPR036388">
    <property type="entry name" value="WH-like_DNA-bd_sf"/>
</dbReference>
<dbReference type="InterPro" id="IPR000595">
    <property type="entry name" value="cNMP-bd_dom"/>
</dbReference>
<accession>A0A1G7F013</accession>
<dbReference type="EMBL" id="FNAT01000003">
    <property type="protein sequence ID" value="SDE68895.1"/>
    <property type="molecule type" value="Genomic_DNA"/>
</dbReference>
<feature type="domain" description="HTH crp-type" evidence="4">
    <location>
        <begin position="152"/>
        <end position="219"/>
    </location>
</feature>
<keyword evidence="3" id="KW-0804">Transcription</keyword>
<evidence type="ECO:0000256" key="2">
    <source>
        <dbReference type="ARBA" id="ARBA00023125"/>
    </source>
</evidence>
<dbReference type="Proteomes" id="UP000198922">
    <property type="component" value="Unassembled WGS sequence"/>
</dbReference>
<dbReference type="STRING" id="521013.SAMN04488567_2356"/>
<dbReference type="OrthoDB" id="7506088at2"/>
<dbReference type="AlphaFoldDB" id="A0A1G7F013"/>
<name>A0A1G7F013_9RHOB</name>
<reference evidence="6" key="1">
    <citation type="submission" date="2016-10" db="EMBL/GenBank/DDBJ databases">
        <authorList>
            <person name="Varghese N."/>
            <person name="Submissions S."/>
        </authorList>
    </citation>
    <scope>NUCLEOTIDE SEQUENCE [LARGE SCALE GENOMIC DNA]</scope>
    <source>
        <strain evidence="6">DSM 21424</strain>
    </source>
</reference>
<keyword evidence="1" id="KW-0805">Transcription regulation</keyword>
<dbReference type="GO" id="GO:0006355">
    <property type="term" value="P:regulation of DNA-templated transcription"/>
    <property type="evidence" value="ECO:0007669"/>
    <property type="project" value="InterPro"/>
</dbReference>
<evidence type="ECO:0000313" key="5">
    <source>
        <dbReference type="EMBL" id="SDE68895.1"/>
    </source>
</evidence>
<proteinExistence type="predicted"/>
<keyword evidence="2" id="KW-0238">DNA-binding</keyword>
<evidence type="ECO:0000259" key="4">
    <source>
        <dbReference type="Pfam" id="PF13545"/>
    </source>
</evidence>
<dbReference type="SUPFAM" id="SSF46785">
    <property type="entry name" value="Winged helix' DNA-binding domain"/>
    <property type="match status" value="1"/>
</dbReference>
<dbReference type="Gene3D" id="2.60.120.10">
    <property type="entry name" value="Jelly Rolls"/>
    <property type="match status" value="1"/>
</dbReference>
<dbReference type="SUPFAM" id="SSF51206">
    <property type="entry name" value="cAMP-binding domain-like"/>
    <property type="match status" value="1"/>
</dbReference>
<evidence type="ECO:0000256" key="3">
    <source>
        <dbReference type="ARBA" id="ARBA00023163"/>
    </source>
</evidence>
<dbReference type="InterPro" id="IPR018490">
    <property type="entry name" value="cNMP-bd_dom_sf"/>
</dbReference>
<sequence length="236" mass="25535">MDDGRLRQDARNWLLSGLDPASALALKADLEPVELPQGLEIEIPGEPLEHAYFPLTGVASMVAVSGDGSQQIEIGLVGCEGMTGLSLVLGDGRTPHRTVIQVPGHGLRIRAEALRAAIAQPELRDRLLGYAQAMSVQTAHTALANGKLKLDARLARWLLMCHDRSEGDEVALTHDFLSIMLGVRRAGVTVSLHILEGQGLLRATRGLIRILDRRGLEEMVGGFYGVPEAEYRRLVG</sequence>
<dbReference type="InterPro" id="IPR014710">
    <property type="entry name" value="RmlC-like_jellyroll"/>
</dbReference>
<protein>
    <submittedName>
        <fullName evidence="5">cAMP-binding domain of CRP or a regulatory subunit of cAMP-dependent protein kinases</fullName>
    </submittedName>
</protein>
<dbReference type="InterPro" id="IPR012318">
    <property type="entry name" value="HTH_CRP"/>
</dbReference>
<dbReference type="GO" id="GO:0016301">
    <property type="term" value="F:kinase activity"/>
    <property type="evidence" value="ECO:0007669"/>
    <property type="project" value="UniProtKB-KW"/>
</dbReference>
<dbReference type="CDD" id="cd00038">
    <property type="entry name" value="CAP_ED"/>
    <property type="match status" value="1"/>
</dbReference>
<dbReference type="Gene3D" id="1.10.10.10">
    <property type="entry name" value="Winged helix-like DNA-binding domain superfamily/Winged helix DNA-binding domain"/>
    <property type="match status" value="1"/>
</dbReference>
<dbReference type="GO" id="GO:0003677">
    <property type="term" value="F:DNA binding"/>
    <property type="evidence" value="ECO:0007669"/>
    <property type="project" value="UniProtKB-KW"/>
</dbReference>
<organism evidence="5 6">
    <name type="scientific">Limimaricola pyoseonensis</name>
    <dbReference type="NCBI Taxonomy" id="521013"/>
    <lineage>
        <taxon>Bacteria</taxon>
        <taxon>Pseudomonadati</taxon>
        <taxon>Pseudomonadota</taxon>
        <taxon>Alphaproteobacteria</taxon>
        <taxon>Rhodobacterales</taxon>
        <taxon>Paracoccaceae</taxon>
        <taxon>Limimaricola</taxon>
    </lineage>
</organism>